<dbReference type="VEuPathDB" id="VectorBase:LOC119172505"/>
<gene>
    <name evidence="4" type="ORF">HPB51_028328</name>
</gene>
<dbReference type="VEuPathDB" id="VectorBase:LOC119178075"/>
<reference evidence="4" key="1">
    <citation type="journal article" date="2020" name="Cell">
        <title>Large-Scale Comparative Analyses of Tick Genomes Elucidate Their Genetic Diversity and Vector Capacities.</title>
        <authorList>
            <consortium name="Tick Genome and Microbiome Consortium (TIGMIC)"/>
            <person name="Jia N."/>
            <person name="Wang J."/>
            <person name="Shi W."/>
            <person name="Du L."/>
            <person name="Sun Y."/>
            <person name="Zhan W."/>
            <person name="Jiang J.F."/>
            <person name="Wang Q."/>
            <person name="Zhang B."/>
            <person name="Ji P."/>
            <person name="Bell-Sakyi L."/>
            <person name="Cui X.M."/>
            <person name="Yuan T.T."/>
            <person name="Jiang B.G."/>
            <person name="Yang W.F."/>
            <person name="Lam T.T."/>
            <person name="Chang Q.C."/>
            <person name="Ding S.J."/>
            <person name="Wang X.J."/>
            <person name="Zhu J.G."/>
            <person name="Ruan X.D."/>
            <person name="Zhao L."/>
            <person name="Wei J.T."/>
            <person name="Ye R.Z."/>
            <person name="Que T.C."/>
            <person name="Du C.H."/>
            <person name="Zhou Y.H."/>
            <person name="Cheng J.X."/>
            <person name="Dai P.F."/>
            <person name="Guo W.B."/>
            <person name="Han X.H."/>
            <person name="Huang E.J."/>
            <person name="Li L.F."/>
            <person name="Wei W."/>
            <person name="Gao Y.C."/>
            <person name="Liu J.Z."/>
            <person name="Shao H.Z."/>
            <person name="Wang X."/>
            <person name="Wang C.C."/>
            <person name="Yang T.C."/>
            <person name="Huo Q.B."/>
            <person name="Li W."/>
            <person name="Chen H.Y."/>
            <person name="Chen S.E."/>
            <person name="Zhou L.G."/>
            <person name="Ni X.B."/>
            <person name="Tian J.H."/>
            <person name="Sheng Y."/>
            <person name="Liu T."/>
            <person name="Pan Y.S."/>
            <person name="Xia L.Y."/>
            <person name="Li J."/>
            <person name="Zhao F."/>
            <person name="Cao W.C."/>
        </authorList>
    </citation>
    <scope>NUCLEOTIDE SEQUENCE</scope>
    <source>
        <strain evidence="4">Rmic-2018</strain>
    </source>
</reference>
<reference evidence="4" key="2">
    <citation type="submission" date="2021-09" db="EMBL/GenBank/DDBJ databases">
        <authorList>
            <person name="Jia N."/>
            <person name="Wang J."/>
            <person name="Shi W."/>
            <person name="Du L."/>
            <person name="Sun Y."/>
            <person name="Zhan W."/>
            <person name="Jiang J."/>
            <person name="Wang Q."/>
            <person name="Zhang B."/>
            <person name="Ji P."/>
            <person name="Sakyi L.B."/>
            <person name="Cui X."/>
            <person name="Yuan T."/>
            <person name="Jiang B."/>
            <person name="Yang W."/>
            <person name="Lam T.T.-Y."/>
            <person name="Chang Q."/>
            <person name="Ding S."/>
            <person name="Wang X."/>
            <person name="Zhu J."/>
            <person name="Ruan X."/>
            <person name="Zhao L."/>
            <person name="Wei J."/>
            <person name="Que T."/>
            <person name="Du C."/>
            <person name="Cheng J."/>
            <person name="Dai P."/>
            <person name="Han X."/>
            <person name="Huang E."/>
            <person name="Gao Y."/>
            <person name="Liu J."/>
            <person name="Shao H."/>
            <person name="Ye R."/>
            <person name="Li L."/>
            <person name="Wei W."/>
            <person name="Wang X."/>
            <person name="Wang C."/>
            <person name="Huo Q."/>
            <person name="Li W."/>
            <person name="Guo W."/>
            <person name="Chen H."/>
            <person name="Chen S."/>
            <person name="Zhou L."/>
            <person name="Zhou L."/>
            <person name="Ni X."/>
            <person name="Tian J."/>
            <person name="Zhou Y."/>
            <person name="Sheng Y."/>
            <person name="Liu T."/>
            <person name="Pan Y."/>
            <person name="Xia L."/>
            <person name="Li J."/>
            <person name="Zhao F."/>
            <person name="Cao W."/>
        </authorList>
    </citation>
    <scope>NUCLEOTIDE SEQUENCE</scope>
    <source>
        <strain evidence="4">Rmic-2018</strain>
        <tissue evidence="4">Larvae</tissue>
    </source>
</reference>
<dbReference type="Pfam" id="PF21788">
    <property type="entry name" value="TNP-like_GBD"/>
    <property type="match status" value="1"/>
</dbReference>
<name>A0A9J6CXT3_RHIMP</name>
<evidence type="ECO:0008006" key="6">
    <source>
        <dbReference type="Google" id="ProtNLM"/>
    </source>
</evidence>
<keyword evidence="5" id="KW-1185">Reference proteome</keyword>
<dbReference type="AlphaFoldDB" id="A0A9J6CXT3"/>
<sequence>MAKSRRVLPQFTRLRNTAVTSTCTDFGATPPMQDSVTRIVRRELEASSPAPFPPHPLDHGAAETPPPVSVIQAVVRQEIAKLGFPVAYSRERPRLRTNAVPRIFDGLPAYLTKPKPRSRPATQRQPAKRRRELSPECAAVECQNVNTDSAGEASDASVYLNAQRACTLFRYKKAWIYDCLLLKIKSTAVYTFLHENEYLPLPNPRILYTYLRSLKADFGFDSSLFTILKDKLQVLPERERRGVLMFDEMSVRKSVHIRESDMALLGKVNFAEHTRPSDCEKDGDHVLVFLFRPFLGGWSQTVGTFCSSGAAPGSIVAKLLLQCIVHLSNAGTIVDAVTCDNSTSALRSLGINSDQKQLQTSFQYPCDPSRTVQALIDPPHVFECIRNNLQKVGKFLLPEGHEVHHFHYSALLEYEEQQAGLRAVPKLTRAHIFPNAFQKMSVRLAVQAMCHHFQLFSGSTASAMEFYSKQEGCQKLHNSAGTYDFTKQMNDLFDCLNSRRPQDVQYNEAEHIATLKANIKWLEDCCTYIESLPKQRQVCFLSKPTCGALRITLHSTVALIDRLLKSGFRYVLVGNLGQDPLERFFGIARHVAGDGGQPTVQQFLFIYWMLSVNNLVRPPKRASVDGSGPQLLLTLQGLFDKEKPSTTQEMAVVAPLLELGIHFLRGLTRPVDS</sequence>
<evidence type="ECO:0000259" key="3">
    <source>
        <dbReference type="Pfam" id="PF21788"/>
    </source>
</evidence>
<evidence type="ECO:0000313" key="4">
    <source>
        <dbReference type="EMBL" id="KAH7950638.1"/>
    </source>
</evidence>
<organism evidence="4 5">
    <name type="scientific">Rhipicephalus microplus</name>
    <name type="common">Cattle tick</name>
    <name type="synonym">Boophilus microplus</name>
    <dbReference type="NCBI Taxonomy" id="6941"/>
    <lineage>
        <taxon>Eukaryota</taxon>
        <taxon>Metazoa</taxon>
        <taxon>Ecdysozoa</taxon>
        <taxon>Arthropoda</taxon>
        <taxon>Chelicerata</taxon>
        <taxon>Arachnida</taxon>
        <taxon>Acari</taxon>
        <taxon>Parasitiformes</taxon>
        <taxon>Ixodida</taxon>
        <taxon>Ixodoidea</taxon>
        <taxon>Ixodidae</taxon>
        <taxon>Rhipicephalinae</taxon>
        <taxon>Rhipicephalus</taxon>
        <taxon>Boophilus</taxon>
    </lineage>
</organism>
<evidence type="ECO:0000313" key="5">
    <source>
        <dbReference type="Proteomes" id="UP000821866"/>
    </source>
</evidence>
<dbReference type="InterPro" id="IPR048366">
    <property type="entry name" value="TNP-like_GBD"/>
</dbReference>
<feature type="domain" description="Transposable element P transposase-like GTP-binding insertion" evidence="3">
    <location>
        <begin position="380"/>
        <end position="506"/>
    </location>
</feature>
<protein>
    <recommendedName>
        <fullName evidence="6">Transposable element P transposase</fullName>
    </recommendedName>
</protein>
<accession>A0A9J6CXT3</accession>
<dbReference type="Pfam" id="PF21787">
    <property type="entry name" value="TNP-like_RNaseH_N"/>
    <property type="match status" value="1"/>
</dbReference>
<feature type="region of interest" description="Disordered" evidence="1">
    <location>
        <begin position="111"/>
        <end position="132"/>
    </location>
</feature>
<dbReference type="InterPro" id="IPR048365">
    <property type="entry name" value="TNP-like_RNaseH_N"/>
</dbReference>
<feature type="domain" description="Transposable element P transposase-like RNase H" evidence="2">
    <location>
        <begin position="218"/>
        <end position="346"/>
    </location>
</feature>
<evidence type="ECO:0000259" key="2">
    <source>
        <dbReference type="Pfam" id="PF21787"/>
    </source>
</evidence>
<comment type="caution">
    <text evidence="4">The sequence shown here is derived from an EMBL/GenBank/DDBJ whole genome shotgun (WGS) entry which is preliminary data.</text>
</comment>
<dbReference type="Proteomes" id="UP000821866">
    <property type="component" value="Unassembled WGS sequence"/>
</dbReference>
<dbReference type="VEuPathDB" id="VectorBase:LOC119159880"/>
<dbReference type="EMBL" id="JABSTU010005020">
    <property type="protein sequence ID" value="KAH7950638.1"/>
    <property type="molecule type" value="Genomic_DNA"/>
</dbReference>
<proteinExistence type="predicted"/>
<evidence type="ECO:0000256" key="1">
    <source>
        <dbReference type="SAM" id="MobiDB-lite"/>
    </source>
</evidence>